<dbReference type="RefSeq" id="WP_171694113.1">
    <property type="nucleotide sequence ID" value="NZ_WHOC01000198.1"/>
</dbReference>
<protein>
    <recommendedName>
        <fullName evidence="2">SLH domain-containing protein</fullName>
    </recommendedName>
</protein>
<dbReference type="EMBL" id="WHOC01000198">
    <property type="protein sequence ID" value="NOU91413.1"/>
    <property type="molecule type" value="Genomic_DNA"/>
</dbReference>
<feature type="signal peptide" evidence="1">
    <location>
        <begin position="1"/>
        <end position="22"/>
    </location>
</feature>
<feature type="domain" description="SLH" evidence="2">
    <location>
        <begin position="143"/>
        <end position="206"/>
    </location>
</feature>
<keyword evidence="4" id="KW-1185">Reference proteome</keyword>
<gene>
    <name evidence="3" type="ORF">GC102_37665</name>
</gene>
<evidence type="ECO:0000256" key="1">
    <source>
        <dbReference type="SAM" id="SignalP"/>
    </source>
</evidence>
<evidence type="ECO:0000313" key="3">
    <source>
        <dbReference type="EMBL" id="NOU91413.1"/>
    </source>
</evidence>
<feature type="chain" id="PRO_5045775402" description="SLH domain-containing protein" evidence="1">
    <location>
        <begin position="23"/>
        <end position="456"/>
    </location>
</feature>
<organism evidence="3 4">
    <name type="scientific">Paenibacillus germinis</name>
    <dbReference type="NCBI Taxonomy" id="2654979"/>
    <lineage>
        <taxon>Bacteria</taxon>
        <taxon>Bacillati</taxon>
        <taxon>Bacillota</taxon>
        <taxon>Bacilli</taxon>
        <taxon>Bacillales</taxon>
        <taxon>Paenibacillaceae</taxon>
        <taxon>Paenibacillus</taxon>
    </lineage>
</organism>
<dbReference type="PROSITE" id="PS51272">
    <property type="entry name" value="SLH"/>
    <property type="match status" value="1"/>
</dbReference>
<comment type="caution">
    <text evidence="3">The sequence shown here is derived from an EMBL/GenBank/DDBJ whole genome shotgun (WGS) entry which is preliminary data.</text>
</comment>
<evidence type="ECO:0000313" key="4">
    <source>
        <dbReference type="Proteomes" id="UP000658690"/>
    </source>
</evidence>
<accession>A0ABX1ZDL4</accession>
<name>A0ABX1ZDL4_9BACL</name>
<proteinExistence type="predicted"/>
<sequence length="456" mass="51036">MKKKLIVSMLSIFMAYGNTAYGAVEETHWVMKELKDYKQYIVPYRDNASTQGTITQKEWDSFQRNVLDWGNLDKPILLDDWATALKMAADLPKKNRDAWISMYVHGLGKGTEITRENAVGGMVKLLIGSYLKGSWSAEEVKPAKALLDHQDISDKQRGLVEIAYVQGILDDSVKEKFRPNDKLTNAEAISMMFRVMGELAYDKPDLPANHWLSEELESAYQSSKLPKPMLKVLRRAFQDPMNAERNIPVALWHEMLVSGLPVPAYMKEKAFMYTLAYDKDGGILRDRAVVGVTKLGKNPRSATAEEKMKAENAFADYRAAFDSDKIAVAYGDGLLEGRNGQSFGVNGYLTYAEAVALAIRASLREALNDTPLLIDEKTALQIAKETDPDSEAEWKVTFKKGLVLHYNTNRSIYDGWVVEAVYPAGNKMVVYIDARTGKIMVLGEIEASIGETEESS</sequence>
<evidence type="ECO:0000259" key="2">
    <source>
        <dbReference type="PROSITE" id="PS51272"/>
    </source>
</evidence>
<reference evidence="3 4" key="1">
    <citation type="submission" date="2019-10" db="EMBL/GenBank/DDBJ databases">
        <title>Description of Paenibacillus choica sp. nov.</title>
        <authorList>
            <person name="Carlier A."/>
            <person name="Qi S."/>
        </authorList>
    </citation>
    <scope>NUCLEOTIDE SEQUENCE [LARGE SCALE GENOMIC DNA]</scope>
    <source>
        <strain evidence="3 4">LMG 31460</strain>
    </source>
</reference>
<keyword evidence="1" id="KW-0732">Signal</keyword>
<dbReference type="InterPro" id="IPR001119">
    <property type="entry name" value="SLH_dom"/>
</dbReference>
<dbReference type="Proteomes" id="UP000658690">
    <property type="component" value="Unassembled WGS sequence"/>
</dbReference>